<evidence type="ECO:0000313" key="12">
    <source>
        <dbReference type="EMBL" id="AAF07328.1"/>
    </source>
</evidence>
<keyword evidence="5" id="KW-0945">Host-virus interaction</keyword>
<comment type="similarity">
    <text evidence="2 10">Belongs to the lentiviruses Tat family.</text>
</comment>
<comment type="subcellular location">
    <subcellularLocation>
        <location evidence="1 10">Host nucleus</location>
        <location evidence="1 10">Host nucleolus</location>
    </subcellularLocation>
</comment>
<feature type="compositionally biased region" description="Polar residues" evidence="11">
    <location>
        <begin position="80"/>
        <end position="90"/>
    </location>
</feature>
<keyword evidence="8 10" id="KW-0010">Activator</keyword>
<dbReference type="EMBL" id="AF188115">
    <property type="protein sequence ID" value="AAF07328.1"/>
    <property type="molecule type" value="Genomic_DNA"/>
</dbReference>
<organismHost>
    <name type="scientific">Cercopithecidae</name>
    <name type="common">Old World monkeys</name>
    <dbReference type="NCBI Taxonomy" id="9527"/>
</organismHost>
<feature type="region of interest" description="Disordered" evidence="11">
    <location>
        <begin position="71"/>
        <end position="90"/>
    </location>
</feature>
<evidence type="ECO:0000313" key="13">
    <source>
        <dbReference type="Proteomes" id="UP000259096"/>
    </source>
</evidence>
<dbReference type="GO" id="GO:0044196">
    <property type="term" value="C:host cell nucleolus"/>
    <property type="evidence" value="ECO:0007669"/>
    <property type="project" value="UniProtKB-SubCell"/>
</dbReference>
<dbReference type="Pfam" id="PF00539">
    <property type="entry name" value="Tat"/>
    <property type="match status" value="1"/>
</dbReference>
<evidence type="ECO:0000256" key="7">
    <source>
        <dbReference type="ARBA" id="ARBA00023015"/>
    </source>
</evidence>
<evidence type="ECO:0000256" key="9">
    <source>
        <dbReference type="ARBA" id="ARBA00023163"/>
    </source>
</evidence>
<dbReference type="PRINTS" id="PR00055">
    <property type="entry name" value="HIVTATDOMAIN"/>
</dbReference>
<accession>Q9Q091</accession>
<keyword evidence="9 10" id="KW-0804">Transcription</keyword>
<dbReference type="GO" id="GO:0050434">
    <property type="term" value="P:positive regulation of viral transcription"/>
    <property type="evidence" value="ECO:0007669"/>
    <property type="project" value="InterPro"/>
</dbReference>
<evidence type="ECO:0000256" key="10">
    <source>
        <dbReference type="RuleBase" id="RU003311"/>
    </source>
</evidence>
<dbReference type="InterPro" id="IPR001831">
    <property type="entry name" value="IV_Tat"/>
</dbReference>
<dbReference type="GO" id="GO:0001070">
    <property type="term" value="F:RNA-binding transcription regulator activity"/>
    <property type="evidence" value="ECO:0007669"/>
    <property type="project" value="InterPro"/>
</dbReference>
<sequence length="90" mass="10974">MQQQEQEQLTRQKQHQNPLKEIYKEAVTKPLSVCDNKCCCKRCCFHCILCFQQKGLGIRYYVHRRRRRVTQVFEDKQDPRTQNSQTKKER</sequence>
<organism evidence="12 13">
    <name type="scientific">Simian immunodeficiency virus</name>
    <name type="common">SIV</name>
    <dbReference type="NCBI Taxonomy" id="11723"/>
    <lineage>
        <taxon>Viruses</taxon>
        <taxon>Riboviria</taxon>
        <taxon>Pararnavirae</taxon>
        <taxon>Artverviricota</taxon>
        <taxon>Revtraviricetes</taxon>
        <taxon>Ortervirales</taxon>
        <taxon>Retroviridae</taxon>
        <taxon>Orthoretrovirinae</taxon>
        <taxon>Lentivirus</taxon>
        <taxon>Lentivirus simimdef</taxon>
    </lineage>
</organism>
<evidence type="ECO:0000256" key="4">
    <source>
        <dbReference type="ARBA" id="ARBA00022562"/>
    </source>
</evidence>
<keyword evidence="7 10" id="KW-0805">Transcription regulation</keyword>
<dbReference type="GO" id="GO:0003723">
    <property type="term" value="F:RNA binding"/>
    <property type="evidence" value="ECO:0007669"/>
    <property type="project" value="UniProtKB-KW"/>
</dbReference>
<keyword evidence="6 10" id="KW-0694">RNA-binding</keyword>
<evidence type="ECO:0000256" key="5">
    <source>
        <dbReference type="ARBA" id="ARBA00022581"/>
    </source>
</evidence>
<organismHost>
    <name type="scientific">Pan troglodytes</name>
    <name type="common">Chimpanzee</name>
    <dbReference type="NCBI Taxonomy" id="9598"/>
</organismHost>
<dbReference type="Proteomes" id="UP000259096">
    <property type="component" value="Segment"/>
</dbReference>
<name>Q9Q091_SIV</name>
<gene>
    <name evidence="12" type="primary">Tat</name>
</gene>
<evidence type="ECO:0000256" key="11">
    <source>
        <dbReference type="SAM" id="MobiDB-lite"/>
    </source>
</evidence>
<keyword evidence="4 10" id="KW-1048">Host nucleus</keyword>
<evidence type="ECO:0000256" key="1">
    <source>
        <dbReference type="ARBA" id="ARBA00004307"/>
    </source>
</evidence>
<protein>
    <recommendedName>
        <fullName evidence="3 10">Protein Tat</fullName>
    </recommendedName>
</protein>
<dbReference type="Gene3D" id="4.10.20.10">
    <property type="entry name" value="Tat domain"/>
    <property type="match status" value="1"/>
</dbReference>
<evidence type="ECO:0000256" key="6">
    <source>
        <dbReference type="ARBA" id="ARBA00022884"/>
    </source>
</evidence>
<evidence type="ECO:0000256" key="2">
    <source>
        <dbReference type="ARBA" id="ARBA00009398"/>
    </source>
</evidence>
<reference evidence="12 13" key="1">
    <citation type="journal article" date="2000" name="J. Virol.">
        <title>Patterns of genomic sequence diversity among their simian immunodeficiency viruses suggest that L'Hoest monkeys (Cercopithecus lhoesti) are a natural lentivirus reservoir.</title>
        <authorList>
            <person name="Beer B.E."/>
            <person name="Bailes E."/>
            <person name="DaPolito G."/>
            <person name="Campbell B.J."/>
            <person name="Goeken R.M."/>
            <person name="Axthelm M.K."/>
            <person name="Markham P.D."/>
            <person name="Bernard J."/>
            <person name="Zagury D."/>
            <person name="Franchini G."/>
            <person name="Sharp P.M."/>
            <person name="Hirsch V.M."/>
        </authorList>
    </citation>
    <scope>NUCLEOTIDE SEQUENCE [LARGE SCALE GENOMIC DNA]</scope>
    <source>
        <strain evidence="12 13">SIVlhoest485</strain>
    </source>
</reference>
<dbReference type="InterPro" id="IPR036963">
    <property type="entry name" value="Tat_dom_sf"/>
</dbReference>
<proteinExistence type="inferred from homology"/>
<evidence type="ECO:0000256" key="8">
    <source>
        <dbReference type="ARBA" id="ARBA00023159"/>
    </source>
</evidence>
<evidence type="ECO:0000256" key="3">
    <source>
        <dbReference type="ARBA" id="ARBA00022376"/>
    </source>
</evidence>